<feature type="domain" description="Response regulatory" evidence="4">
    <location>
        <begin position="3"/>
        <end position="122"/>
    </location>
</feature>
<dbReference type="SMART" id="SM00448">
    <property type="entry name" value="REC"/>
    <property type="match status" value="1"/>
</dbReference>
<dbReference type="Gene3D" id="2.40.50.1020">
    <property type="entry name" value="LytTr DNA-binding domain"/>
    <property type="match status" value="1"/>
</dbReference>
<dbReference type="GO" id="GO:0005829">
    <property type="term" value="C:cytosol"/>
    <property type="evidence" value="ECO:0007669"/>
    <property type="project" value="TreeGrafter"/>
</dbReference>
<feature type="compositionally biased region" description="Low complexity" evidence="3">
    <location>
        <begin position="266"/>
        <end position="281"/>
    </location>
</feature>
<feature type="modified residue" description="4-aspartylphosphate" evidence="2">
    <location>
        <position position="59"/>
    </location>
</feature>
<dbReference type="GO" id="GO:0000976">
    <property type="term" value="F:transcription cis-regulatory region binding"/>
    <property type="evidence" value="ECO:0007669"/>
    <property type="project" value="TreeGrafter"/>
</dbReference>
<name>A0AA89PYN5_STRCU</name>
<dbReference type="Gene3D" id="3.40.50.2300">
    <property type="match status" value="1"/>
</dbReference>
<keyword evidence="1 6" id="KW-0238">DNA-binding</keyword>
<dbReference type="InterPro" id="IPR001789">
    <property type="entry name" value="Sig_transdc_resp-reg_receiver"/>
</dbReference>
<dbReference type="InterPro" id="IPR007492">
    <property type="entry name" value="LytTR_DNA-bd_dom"/>
</dbReference>
<dbReference type="PANTHER" id="PTHR48111:SF69">
    <property type="entry name" value="RESPONSE REGULATOR RECEIVER"/>
    <property type="match status" value="1"/>
</dbReference>
<dbReference type="GO" id="GO:0006355">
    <property type="term" value="P:regulation of DNA-templated transcription"/>
    <property type="evidence" value="ECO:0007669"/>
    <property type="project" value="TreeGrafter"/>
</dbReference>
<dbReference type="PANTHER" id="PTHR48111">
    <property type="entry name" value="REGULATOR OF RPOS"/>
    <property type="match status" value="1"/>
</dbReference>
<dbReference type="SUPFAM" id="SSF52172">
    <property type="entry name" value="CheY-like"/>
    <property type="match status" value="1"/>
</dbReference>
<dbReference type="Proteomes" id="UP000579531">
    <property type="component" value="Unassembled WGS sequence"/>
</dbReference>
<evidence type="ECO:0000259" key="5">
    <source>
        <dbReference type="PROSITE" id="PS50930"/>
    </source>
</evidence>
<feature type="domain" description="HTH LytTR-type" evidence="5">
    <location>
        <begin position="155"/>
        <end position="257"/>
    </location>
</feature>
<evidence type="ECO:0000256" key="3">
    <source>
        <dbReference type="SAM" id="MobiDB-lite"/>
    </source>
</evidence>
<keyword evidence="7" id="KW-1185">Reference proteome</keyword>
<keyword evidence="2" id="KW-0597">Phosphoprotein</keyword>
<sequence length="311" mass="33661">MLHVLAVDDEEPALEELAYLLRRDPHVAEVRTANDGTEALLDIDRTLSAGRPLDAVFLDIGMPDLDGVSIARLISRFAEPPRVVFVTAHEDYAVDAFSLHAADYVLKPVDPQRLAEAVRRVADEKVSEPGESGEQGEQGDGTGRQEAALPADEVICVELGGVTRFLRRSEVLYAEAQGDYARLHSSSGTHLVRTSLTALEEGWRDAGFIRIHRGFLVAVDAVSEIRIEAGKTCVRVGDQVLPVSRRHVRQVRDALVRQALARRPGAKATGPPTPATGTPTPTTGPPAHGGRLPGTVRPLIQRPFHDRDGVA</sequence>
<evidence type="ECO:0000313" key="7">
    <source>
        <dbReference type="Proteomes" id="UP000579531"/>
    </source>
</evidence>
<comment type="caution">
    <text evidence="6">The sequence shown here is derived from an EMBL/GenBank/DDBJ whole genome shotgun (WGS) entry which is preliminary data.</text>
</comment>
<accession>A0AA89PYN5</accession>
<dbReference type="Pfam" id="PF04397">
    <property type="entry name" value="LytTR"/>
    <property type="match status" value="1"/>
</dbReference>
<protein>
    <submittedName>
        <fullName evidence="6">DNA-binding LytR/AlgR family response regulator</fullName>
    </submittedName>
</protein>
<dbReference type="InterPro" id="IPR011006">
    <property type="entry name" value="CheY-like_superfamily"/>
</dbReference>
<dbReference type="Pfam" id="PF00072">
    <property type="entry name" value="Response_reg"/>
    <property type="match status" value="1"/>
</dbReference>
<dbReference type="PROSITE" id="PS50110">
    <property type="entry name" value="RESPONSE_REGULATORY"/>
    <property type="match status" value="1"/>
</dbReference>
<evidence type="ECO:0000259" key="4">
    <source>
        <dbReference type="PROSITE" id="PS50110"/>
    </source>
</evidence>
<dbReference type="InterPro" id="IPR039420">
    <property type="entry name" value="WalR-like"/>
</dbReference>
<dbReference type="SMART" id="SM00850">
    <property type="entry name" value="LytTR"/>
    <property type="match status" value="1"/>
</dbReference>
<organism evidence="6 7">
    <name type="scientific">Streptomyces collinus</name>
    <dbReference type="NCBI Taxonomy" id="42684"/>
    <lineage>
        <taxon>Bacteria</taxon>
        <taxon>Bacillati</taxon>
        <taxon>Actinomycetota</taxon>
        <taxon>Actinomycetes</taxon>
        <taxon>Kitasatosporales</taxon>
        <taxon>Streptomycetaceae</taxon>
        <taxon>Streptomyces</taxon>
    </lineage>
</organism>
<dbReference type="AlphaFoldDB" id="A0AA89PYN5"/>
<dbReference type="GO" id="GO:0032993">
    <property type="term" value="C:protein-DNA complex"/>
    <property type="evidence" value="ECO:0007669"/>
    <property type="project" value="TreeGrafter"/>
</dbReference>
<dbReference type="EMBL" id="JACHLX010000001">
    <property type="protein sequence ID" value="MBB5809745.1"/>
    <property type="molecule type" value="Genomic_DNA"/>
</dbReference>
<feature type="region of interest" description="Disordered" evidence="3">
    <location>
        <begin position="260"/>
        <end position="311"/>
    </location>
</feature>
<feature type="region of interest" description="Disordered" evidence="3">
    <location>
        <begin position="120"/>
        <end position="146"/>
    </location>
</feature>
<gene>
    <name evidence="6" type="ORF">HNR72_000773</name>
</gene>
<proteinExistence type="predicted"/>
<dbReference type="GO" id="GO:0000156">
    <property type="term" value="F:phosphorelay response regulator activity"/>
    <property type="evidence" value="ECO:0007669"/>
    <property type="project" value="TreeGrafter"/>
</dbReference>
<evidence type="ECO:0000313" key="6">
    <source>
        <dbReference type="EMBL" id="MBB5809745.1"/>
    </source>
</evidence>
<evidence type="ECO:0000256" key="1">
    <source>
        <dbReference type="ARBA" id="ARBA00023125"/>
    </source>
</evidence>
<dbReference type="PROSITE" id="PS50930">
    <property type="entry name" value="HTH_LYTTR"/>
    <property type="match status" value="1"/>
</dbReference>
<evidence type="ECO:0000256" key="2">
    <source>
        <dbReference type="PROSITE-ProRule" id="PRU00169"/>
    </source>
</evidence>
<reference evidence="6 7" key="1">
    <citation type="submission" date="2020-08" db="EMBL/GenBank/DDBJ databases">
        <title>Sequencing the genomes of 1000 actinobacteria strains.</title>
        <authorList>
            <person name="Klenk H.-P."/>
        </authorList>
    </citation>
    <scope>NUCLEOTIDE SEQUENCE [LARGE SCALE GENOMIC DNA]</scope>
    <source>
        <strain evidence="6 7">DSM 40129</strain>
    </source>
</reference>